<protein>
    <submittedName>
        <fullName evidence="1">Uncharacterized protein</fullName>
    </submittedName>
</protein>
<dbReference type="EMBL" id="JADKYB010000010">
    <property type="protein sequence ID" value="MBM9506777.1"/>
    <property type="molecule type" value="Genomic_DNA"/>
</dbReference>
<accession>A0ABS2TTV6</accession>
<reference evidence="1 2" key="1">
    <citation type="submission" date="2021-01" db="EMBL/GenBank/DDBJ databases">
        <title>Streptomyces acididurans sp. nov., isolated from a peat swamp forest soil.</title>
        <authorList>
            <person name="Chantavorakit T."/>
            <person name="Duangmal K."/>
        </authorList>
    </citation>
    <scope>NUCLEOTIDE SEQUENCE [LARGE SCALE GENOMIC DNA]</scope>
    <source>
        <strain evidence="1 2">KK5PA1</strain>
    </source>
</reference>
<keyword evidence="2" id="KW-1185">Reference proteome</keyword>
<gene>
    <name evidence="1" type="ORF">ITX44_19900</name>
</gene>
<name>A0ABS2TTV6_9ACTN</name>
<proteinExistence type="predicted"/>
<evidence type="ECO:0000313" key="2">
    <source>
        <dbReference type="Proteomes" id="UP000749040"/>
    </source>
</evidence>
<evidence type="ECO:0000313" key="1">
    <source>
        <dbReference type="EMBL" id="MBM9506777.1"/>
    </source>
</evidence>
<sequence>MDSELAALASSGATTLVGLMVSDAWAQVRDRVTGFFTRRGQTSTIAEQLAASRQELMAAQEEGDPDVAADTQAMWRTHLRRALLSDPDAAGELRALLADLEPMAGQGTTAIHIVVSGGTQNGPVVQSQNIWGLTFHSAPPNLPSVNPDYE</sequence>
<dbReference type="RefSeq" id="WP_205358642.1">
    <property type="nucleotide sequence ID" value="NZ_JADKYB010000010.1"/>
</dbReference>
<dbReference type="Proteomes" id="UP000749040">
    <property type="component" value="Unassembled WGS sequence"/>
</dbReference>
<comment type="caution">
    <text evidence="1">The sequence shown here is derived from an EMBL/GenBank/DDBJ whole genome shotgun (WGS) entry which is preliminary data.</text>
</comment>
<organism evidence="1 2">
    <name type="scientific">Actinacidiphila acididurans</name>
    <dbReference type="NCBI Taxonomy" id="2784346"/>
    <lineage>
        <taxon>Bacteria</taxon>
        <taxon>Bacillati</taxon>
        <taxon>Actinomycetota</taxon>
        <taxon>Actinomycetes</taxon>
        <taxon>Kitasatosporales</taxon>
        <taxon>Streptomycetaceae</taxon>
        <taxon>Actinacidiphila</taxon>
    </lineage>
</organism>